<protein>
    <submittedName>
        <fullName evidence="1">Uncharacterized protein</fullName>
    </submittedName>
</protein>
<name>A0AAD1XEE1_EUPCR</name>
<accession>A0AAD1XEE1</accession>
<evidence type="ECO:0000313" key="1">
    <source>
        <dbReference type="EMBL" id="CAI2368127.1"/>
    </source>
</evidence>
<proteinExistence type="predicted"/>
<dbReference type="EMBL" id="CAMPGE010009256">
    <property type="protein sequence ID" value="CAI2368127.1"/>
    <property type="molecule type" value="Genomic_DNA"/>
</dbReference>
<gene>
    <name evidence="1" type="ORF">ECRASSUSDP1_LOCUS9416</name>
</gene>
<organism evidence="1 2">
    <name type="scientific">Euplotes crassus</name>
    <dbReference type="NCBI Taxonomy" id="5936"/>
    <lineage>
        <taxon>Eukaryota</taxon>
        <taxon>Sar</taxon>
        <taxon>Alveolata</taxon>
        <taxon>Ciliophora</taxon>
        <taxon>Intramacronucleata</taxon>
        <taxon>Spirotrichea</taxon>
        <taxon>Hypotrichia</taxon>
        <taxon>Euplotida</taxon>
        <taxon>Euplotidae</taxon>
        <taxon>Moneuplotes</taxon>
    </lineage>
</organism>
<keyword evidence="2" id="KW-1185">Reference proteome</keyword>
<evidence type="ECO:0000313" key="2">
    <source>
        <dbReference type="Proteomes" id="UP001295684"/>
    </source>
</evidence>
<reference evidence="1" key="1">
    <citation type="submission" date="2023-07" db="EMBL/GenBank/DDBJ databases">
        <authorList>
            <consortium name="AG Swart"/>
            <person name="Singh M."/>
            <person name="Singh A."/>
            <person name="Seah K."/>
            <person name="Emmerich C."/>
        </authorList>
    </citation>
    <scope>NUCLEOTIDE SEQUENCE</scope>
    <source>
        <strain evidence="1">DP1</strain>
    </source>
</reference>
<dbReference type="Proteomes" id="UP001295684">
    <property type="component" value="Unassembled WGS sequence"/>
</dbReference>
<dbReference type="AlphaFoldDB" id="A0AAD1XEE1"/>
<comment type="caution">
    <text evidence="1">The sequence shown here is derived from an EMBL/GenBank/DDBJ whole genome shotgun (WGS) entry which is preliminary data.</text>
</comment>
<sequence length="79" mass="8715">MFCEAPITGGILGETLGVMEILGITQKDDIHIKCCKKAGLNCCQNHQTSIEKSRDEKGSLDSPLDMIQSKFNDIFLTLK</sequence>